<name>A0ACB5RTD7_9PEZI</name>
<evidence type="ECO:0000313" key="1">
    <source>
        <dbReference type="EMBL" id="GME23773.1"/>
    </source>
</evidence>
<dbReference type="Proteomes" id="UP001165186">
    <property type="component" value="Unassembled WGS sequence"/>
</dbReference>
<comment type="caution">
    <text evidence="1">The sequence shown here is derived from an EMBL/GenBank/DDBJ whole genome shotgun (WGS) entry which is preliminary data.</text>
</comment>
<accession>A0ACB5RTD7</accession>
<gene>
    <name evidence="1" type="primary">g8513</name>
    <name evidence="1" type="ORF">NpPPO83_00008513</name>
</gene>
<proteinExistence type="predicted"/>
<organism evidence="1 2">
    <name type="scientific">Neofusicoccum parvum</name>
    <dbReference type="NCBI Taxonomy" id="310453"/>
    <lineage>
        <taxon>Eukaryota</taxon>
        <taxon>Fungi</taxon>
        <taxon>Dikarya</taxon>
        <taxon>Ascomycota</taxon>
        <taxon>Pezizomycotina</taxon>
        <taxon>Dothideomycetes</taxon>
        <taxon>Dothideomycetes incertae sedis</taxon>
        <taxon>Botryosphaeriales</taxon>
        <taxon>Botryosphaeriaceae</taxon>
        <taxon>Neofusicoccum</taxon>
    </lineage>
</organism>
<reference evidence="1" key="1">
    <citation type="submission" date="2024-09" db="EMBL/GenBank/DDBJ databases">
        <title>Draft Genome Sequences of Neofusicoccum parvum.</title>
        <authorList>
            <person name="Ashida A."/>
            <person name="Camagna M."/>
            <person name="Tanaka A."/>
            <person name="Takemoto D."/>
        </authorList>
    </citation>
    <scope>NUCLEOTIDE SEQUENCE</scope>
    <source>
        <strain evidence="1">PPO83</strain>
    </source>
</reference>
<keyword evidence="2" id="KW-1185">Reference proteome</keyword>
<protein>
    <submittedName>
        <fullName evidence="1">Het domain-containing protein</fullName>
    </submittedName>
</protein>
<dbReference type="EMBL" id="BSXG01000009">
    <property type="protein sequence ID" value="GME23773.1"/>
    <property type="molecule type" value="Genomic_DNA"/>
</dbReference>
<evidence type="ECO:0000313" key="2">
    <source>
        <dbReference type="Proteomes" id="UP001165186"/>
    </source>
</evidence>
<sequence length="588" mass="66570">MRLIDTEKLDLEQVAHCHVKKYAILSHRWTNEEVTLENLTEDRTAAKAKAGFQKIDFSCKQAIQDCVDYVWVDTCCIDKSSSAELSEAINSMYYWYQEAEVCYAYLSDVPDDITPSADGDNEFKNSEWFKRGWTLQELVAPRNMIFFSRGWKVLGTKKSLKRILANITRIDAGVLDGTKDLNSISVAKRMSWAATRETSRTEDEAYWLMGLFNVNMPMLYGEGGEKAFVRLEEQIMQDSDDESIFAWRIPATKEGRKDDDSLHGLLATSPKHFADSDRFMPYCDWQRRLPFSKTNKGLQISLHLTRFEGDIYVAALNCPAVTLGYSGFLAIFLKRLGSADDGNPADDNYHWHYARIKADKLPSLKSLGNLTTLYVRQNNAAASLEASVYPEHVIQLRRGPSLDQGYMLLQTMGHHSKIAMLMFKDREWIPSTVPSIFQLGKGVAQLATVLVFERITDGSKFAVMIGSTTNFGIAFDVQEWVNENVSLFDRGARLESQPGEEVEMEREIVGVEVREYINAGKKYYVVGVTVRVNPQLTVLDVVAESVSRAVGLPHEPLGQHPFESMGPARNVKADEKRGGKRWYRNLLP</sequence>